<dbReference type="GO" id="GO:0060003">
    <property type="term" value="P:copper ion export"/>
    <property type="evidence" value="ECO:0007669"/>
    <property type="project" value="TreeGrafter"/>
</dbReference>
<gene>
    <name evidence="10" type="ORF">SPV1_10486</name>
</gene>
<proteinExistence type="inferred from homology"/>
<keyword evidence="11" id="KW-1185">Reference proteome</keyword>
<dbReference type="InParanoid" id="Q0F1N9"/>
<dbReference type="GO" id="GO:0015679">
    <property type="term" value="P:plasma membrane copper ion transport"/>
    <property type="evidence" value="ECO:0007669"/>
    <property type="project" value="TreeGrafter"/>
</dbReference>
<dbReference type="InterPro" id="IPR058792">
    <property type="entry name" value="Beta-barrel_RND_2"/>
</dbReference>
<keyword evidence="6" id="KW-0732">Signal</keyword>
<keyword evidence="2" id="KW-0813">Transport</keyword>
<dbReference type="InterPro" id="IPR051909">
    <property type="entry name" value="MFP_Cation_Efflux"/>
</dbReference>
<protein>
    <submittedName>
        <fullName evidence="10">Secretion protein HlyD</fullName>
    </submittedName>
</protein>
<dbReference type="GO" id="GO:0030313">
    <property type="term" value="C:cell envelope"/>
    <property type="evidence" value="ECO:0007669"/>
    <property type="project" value="TreeGrafter"/>
</dbReference>
<dbReference type="InterPro" id="IPR006143">
    <property type="entry name" value="RND_pump_MFP"/>
</dbReference>
<comment type="function">
    <text evidence="5">CzcA and CzcB together would act in zinc efflux nearly as effectively as the complete czc efflux system (CzcABC). The CzcB protein is thought to funnel zinc cations to the CzcA transport protein.</text>
</comment>
<comment type="caution">
    <text evidence="10">The sequence shown here is derived from an EMBL/GenBank/DDBJ whole genome shotgun (WGS) entry which is preliminary data.</text>
</comment>
<evidence type="ECO:0000256" key="6">
    <source>
        <dbReference type="SAM" id="SignalP"/>
    </source>
</evidence>
<keyword evidence="3" id="KW-0862">Zinc</keyword>
<evidence type="ECO:0000256" key="1">
    <source>
        <dbReference type="ARBA" id="ARBA00009477"/>
    </source>
</evidence>
<feature type="chain" id="PRO_5004171507" evidence="6">
    <location>
        <begin position="23"/>
        <end position="383"/>
    </location>
</feature>
<dbReference type="Gene3D" id="2.40.30.170">
    <property type="match status" value="1"/>
</dbReference>
<dbReference type="FunFam" id="2.40.30.170:FF:000010">
    <property type="entry name" value="Efflux RND transporter periplasmic adaptor subunit"/>
    <property type="match status" value="1"/>
</dbReference>
<dbReference type="InterPro" id="IPR058649">
    <property type="entry name" value="CzcB_C"/>
</dbReference>
<evidence type="ECO:0000313" key="11">
    <source>
        <dbReference type="Proteomes" id="UP000005297"/>
    </source>
</evidence>
<comment type="similarity">
    <text evidence="1">Belongs to the membrane fusion protein (MFP) (TC 8.A.1) family.</text>
</comment>
<dbReference type="GO" id="GO:0046686">
    <property type="term" value="P:response to cadmium ion"/>
    <property type="evidence" value="ECO:0007669"/>
    <property type="project" value="UniProtKB-KW"/>
</dbReference>
<accession>Q0F1N9</accession>
<dbReference type="GO" id="GO:0022857">
    <property type="term" value="F:transmembrane transporter activity"/>
    <property type="evidence" value="ECO:0007669"/>
    <property type="project" value="InterPro"/>
</dbReference>
<dbReference type="Proteomes" id="UP000005297">
    <property type="component" value="Unassembled WGS sequence"/>
</dbReference>
<dbReference type="NCBIfam" id="TIGR01730">
    <property type="entry name" value="RND_mfp"/>
    <property type="match status" value="1"/>
</dbReference>
<dbReference type="AlphaFoldDB" id="Q0F1N9"/>
<dbReference type="eggNOG" id="COG0845">
    <property type="taxonomic scope" value="Bacteria"/>
</dbReference>
<sequence>MKTPMNFILTLALLLCPATATTAEQGDQGEAQTQTSSVTLSPQQMRQIGLKVEIAALKPLPKTIQAPGTVRFNGYHLADVTSLVDAVVSQRHVRLGDQVSKGKKLVTLTSSALAQAEAVFLQAQAEHRKSRQEWIRIKALAKQKIVSQSRLQQVETTFQSAQVSLAASRASLASYGLRQQDIAALQKQTDYGALTLHAPIAGTVIQDDFRIGQQVAAGTLLMTVVDETTVWVEAKVPESQLFDIRAGQAAIIRSKTHADIFYGKVANIHHQLDPITRTGGVRLEVKNPDDSLQPGMFVQVEINAGSGKKMLLLPVEAVQRLGGKLVVFIEKGSGRFERREVRVGKANMGLMPVIEGVKTGESVVVKGAFVLASELAKSSFEAD</sequence>
<dbReference type="HOGENOM" id="CLU_018816_13_0_0"/>
<dbReference type="GO" id="GO:0016020">
    <property type="term" value="C:membrane"/>
    <property type="evidence" value="ECO:0007669"/>
    <property type="project" value="InterPro"/>
</dbReference>
<dbReference type="Gene3D" id="2.40.420.20">
    <property type="match status" value="1"/>
</dbReference>
<evidence type="ECO:0000313" key="10">
    <source>
        <dbReference type="EMBL" id="EAU55152.1"/>
    </source>
</evidence>
<dbReference type="Pfam" id="PF25975">
    <property type="entry name" value="CzcB_C"/>
    <property type="match status" value="1"/>
</dbReference>
<dbReference type="PANTHER" id="PTHR30097:SF4">
    <property type="entry name" value="SLR6042 PROTEIN"/>
    <property type="match status" value="1"/>
</dbReference>
<evidence type="ECO:0000259" key="7">
    <source>
        <dbReference type="Pfam" id="PF25954"/>
    </source>
</evidence>
<dbReference type="Pfam" id="PF25973">
    <property type="entry name" value="BSH_CzcB"/>
    <property type="match status" value="1"/>
</dbReference>
<dbReference type="SUPFAM" id="SSF111369">
    <property type="entry name" value="HlyD-like secretion proteins"/>
    <property type="match status" value="1"/>
</dbReference>
<feature type="domain" description="CzcB-like C-terminal circularly permuted SH3-like" evidence="9">
    <location>
        <begin position="313"/>
        <end position="371"/>
    </location>
</feature>
<evidence type="ECO:0000259" key="9">
    <source>
        <dbReference type="Pfam" id="PF25975"/>
    </source>
</evidence>
<reference evidence="10 11" key="1">
    <citation type="submission" date="2006-09" db="EMBL/GenBank/DDBJ databases">
        <authorList>
            <person name="Emerson D."/>
            <person name="Ferriera S."/>
            <person name="Johnson J."/>
            <person name="Kravitz S."/>
            <person name="Halpern A."/>
            <person name="Remington K."/>
            <person name="Beeson K."/>
            <person name="Tran B."/>
            <person name="Rogers Y.-H."/>
            <person name="Friedman R."/>
            <person name="Venter J.C."/>
        </authorList>
    </citation>
    <scope>NUCLEOTIDE SEQUENCE [LARGE SCALE GENOMIC DNA]</scope>
    <source>
        <strain evidence="10 11">PV-1</strain>
    </source>
</reference>
<evidence type="ECO:0000259" key="8">
    <source>
        <dbReference type="Pfam" id="PF25973"/>
    </source>
</evidence>
<evidence type="ECO:0000256" key="4">
    <source>
        <dbReference type="ARBA" id="ARBA00043263"/>
    </source>
</evidence>
<dbReference type="InterPro" id="IPR058647">
    <property type="entry name" value="BSH_CzcB-like"/>
</dbReference>
<dbReference type="Pfam" id="PF25954">
    <property type="entry name" value="Beta-barrel_RND_2"/>
    <property type="match status" value="1"/>
</dbReference>
<feature type="domain" description="CzcB-like barrel-sandwich hybrid" evidence="8">
    <location>
        <begin position="77"/>
        <end position="226"/>
    </location>
</feature>
<organism evidence="10 11">
    <name type="scientific">Mariprofundus ferrooxydans PV-1</name>
    <dbReference type="NCBI Taxonomy" id="314345"/>
    <lineage>
        <taxon>Bacteria</taxon>
        <taxon>Pseudomonadati</taxon>
        <taxon>Pseudomonadota</taxon>
        <taxon>Candidatius Mariprofundia</taxon>
        <taxon>Mariprofundales</taxon>
        <taxon>Mariprofundaceae</taxon>
        <taxon>Mariprofundus</taxon>
    </lineage>
</organism>
<name>Q0F1N9_9PROT</name>
<evidence type="ECO:0000256" key="2">
    <source>
        <dbReference type="ARBA" id="ARBA00022448"/>
    </source>
</evidence>
<dbReference type="FunFam" id="2.40.420.20:FF:000006">
    <property type="entry name" value="RND family efflux transporter MFP subunit"/>
    <property type="match status" value="1"/>
</dbReference>
<dbReference type="EMBL" id="AATS01000003">
    <property type="protein sequence ID" value="EAU55152.1"/>
    <property type="molecule type" value="Genomic_DNA"/>
</dbReference>
<feature type="domain" description="CusB-like beta-barrel" evidence="7">
    <location>
        <begin position="229"/>
        <end position="304"/>
    </location>
</feature>
<keyword evidence="4" id="KW-0105">Cadmium resistance</keyword>
<dbReference type="Gene3D" id="1.10.287.470">
    <property type="entry name" value="Helix hairpin bin"/>
    <property type="match status" value="1"/>
</dbReference>
<evidence type="ECO:0000256" key="5">
    <source>
        <dbReference type="ARBA" id="ARBA00058766"/>
    </source>
</evidence>
<dbReference type="PANTHER" id="PTHR30097">
    <property type="entry name" value="CATION EFFLUX SYSTEM PROTEIN CUSB"/>
    <property type="match status" value="1"/>
</dbReference>
<evidence type="ECO:0000256" key="3">
    <source>
        <dbReference type="ARBA" id="ARBA00022833"/>
    </source>
</evidence>
<feature type="signal peptide" evidence="6">
    <location>
        <begin position="1"/>
        <end position="22"/>
    </location>
</feature>